<dbReference type="InterPro" id="IPR011059">
    <property type="entry name" value="Metal-dep_hydrolase_composite"/>
</dbReference>
<dbReference type="SUPFAM" id="SSF51338">
    <property type="entry name" value="Composite domain of metallo-dependent hydrolases"/>
    <property type="match status" value="1"/>
</dbReference>
<evidence type="ECO:0000259" key="3">
    <source>
        <dbReference type="Pfam" id="PF01979"/>
    </source>
</evidence>
<dbReference type="EMBL" id="QYRN01000011">
    <property type="protein sequence ID" value="RIX98229.1"/>
    <property type="molecule type" value="Genomic_DNA"/>
</dbReference>
<dbReference type="SUPFAM" id="SSF51556">
    <property type="entry name" value="Metallo-dependent hydrolases"/>
    <property type="match status" value="1"/>
</dbReference>
<dbReference type="PANTHER" id="PTHR43794">
    <property type="entry name" value="AMINOHYDROLASE SSNA-RELATED"/>
    <property type="match status" value="1"/>
</dbReference>
<feature type="domain" description="Amidohydrolase-related" evidence="3">
    <location>
        <begin position="54"/>
        <end position="411"/>
    </location>
</feature>
<dbReference type="PANTHER" id="PTHR43794:SF11">
    <property type="entry name" value="AMIDOHYDROLASE-RELATED DOMAIN-CONTAINING PROTEIN"/>
    <property type="match status" value="1"/>
</dbReference>
<keyword evidence="5" id="KW-1185">Reference proteome</keyword>
<accession>A0A3A1WPL4</accession>
<organism evidence="4 5">
    <name type="scientific">Aureimonas flava</name>
    <dbReference type="NCBI Taxonomy" id="2320271"/>
    <lineage>
        <taxon>Bacteria</taxon>
        <taxon>Pseudomonadati</taxon>
        <taxon>Pseudomonadota</taxon>
        <taxon>Alphaproteobacteria</taxon>
        <taxon>Hyphomicrobiales</taxon>
        <taxon>Aurantimonadaceae</taxon>
        <taxon>Aureimonas</taxon>
    </lineage>
</organism>
<reference evidence="5" key="1">
    <citation type="submission" date="2018-09" db="EMBL/GenBank/DDBJ databases">
        <authorList>
            <person name="Tuo L."/>
        </authorList>
    </citation>
    <scope>NUCLEOTIDE SEQUENCE [LARGE SCALE GENOMIC DNA]</scope>
    <source>
        <strain evidence="5">M2BS4Y-1</strain>
    </source>
</reference>
<sequence length="444" mass="47360">MAFQIKNARVLCAETGYRPHCDITVRDGRIERIAEASAQGERGDVEVIDAHGGIVQAGFVNTHNHTPLTIVRGMVEDRGFAPAYTPGVPQGHWLSEEETLALARLGALELLMTGSTTIVDYYRMPAALARAAQELGLRAMIGGRVMDADTQALAHGRFVHDPRLGDETLSAAMDVIESWEGRGDGRITTILAPHAPDTCSRQMLAHLAELASSTGRQVHTHLCQSRMEVAQIRQREGMTPVEFLDDVALLNSDLIAAHCIYLSDADIARAGRAGIVVAHAPIGNSAFGAAAPIVSLRDAGATITLCTDTKSADMFEAMRCALSAARSRDARRTDDISLVLDAREVFGWATRAGAMALRGHGASGTIREGDPADLVLLDPYAPNLAPVIDGFGIVAHSGNGANVRTVICDGECLVRDGRPTRVDAAEVVRTAQAVAERLWQRAAA</sequence>
<dbReference type="GO" id="GO:0016810">
    <property type="term" value="F:hydrolase activity, acting on carbon-nitrogen (but not peptide) bonds"/>
    <property type="evidence" value="ECO:0007669"/>
    <property type="project" value="InterPro"/>
</dbReference>
<dbReference type="Gene3D" id="2.30.40.10">
    <property type="entry name" value="Urease, subunit C, domain 1"/>
    <property type="match status" value="1"/>
</dbReference>
<dbReference type="OrthoDB" id="9796020at2"/>
<evidence type="ECO:0000313" key="5">
    <source>
        <dbReference type="Proteomes" id="UP000265750"/>
    </source>
</evidence>
<dbReference type="InterPro" id="IPR050287">
    <property type="entry name" value="MTA/SAH_deaminase"/>
</dbReference>
<proteinExistence type="inferred from homology"/>
<dbReference type="Proteomes" id="UP000265750">
    <property type="component" value="Unassembled WGS sequence"/>
</dbReference>
<name>A0A3A1WPL4_9HYPH</name>
<dbReference type="InterPro" id="IPR006680">
    <property type="entry name" value="Amidohydro-rel"/>
</dbReference>
<evidence type="ECO:0000256" key="1">
    <source>
        <dbReference type="ARBA" id="ARBA00006745"/>
    </source>
</evidence>
<evidence type="ECO:0000256" key="2">
    <source>
        <dbReference type="ARBA" id="ARBA00022801"/>
    </source>
</evidence>
<dbReference type="Pfam" id="PF01979">
    <property type="entry name" value="Amidohydro_1"/>
    <property type="match status" value="1"/>
</dbReference>
<comment type="caution">
    <text evidence="4">The sequence shown here is derived from an EMBL/GenBank/DDBJ whole genome shotgun (WGS) entry which is preliminary data.</text>
</comment>
<gene>
    <name evidence="4" type="ORF">D3218_17570</name>
</gene>
<protein>
    <submittedName>
        <fullName evidence="4">N-ethylammeline chlorohydrolase</fullName>
    </submittedName>
</protein>
<dbReference type="AlphaFoldDB" id="A0A3A1WPL4"/>
<dbReference type="Gene3D" id="3.20.20.140">
    <property type="entry name" value="Metal-dependent hydrolases"/>
    <property type="match status" value="1"/>
</dbReference>
<dbReference type="InterPro" id="IPR032466">
    <property type="entry name" value="Metal_Hydrolase"/>
</dbReference>
<keyword evidence="2 4" id="KW-0378">Hydrolase</keyword>
<evidence type="ECO:0000313" key="4">
    <source>
        <dbReference type="EMBL" id="RIX98229.1"/>
    </source>
</evidence>
<comment type="similarity">
    <text evidence="1">Belongs to the metallo-dependent hydrolases superfamily. ATZ/TRZ family.</text>
</comment>